<name>A0A0A9A9V2_ARUDO</name>
<evidence type="ECO:0000313" key="1">
    <source>
        <dbReference type="EMBL" id="JAD43832.1"/>
    </source>
</evidence>
<protein>
    <submittedName>
        <fullName evidence="1">Uncharacterized protein</fullName>
    </submittedName>
</protein>
<sequence length="59" mass="6881">MDFSTIMSHKAHSWTRSVKESSNAKNGLLDFSLETQMMVSLDKLMYWFVVVTVLGQKYY</sequence>
<dbReference type="AlphaFoldDB" id="A0A0A9A9V2"/>
<accession>A0A0A9A9V2</accession>
<organism evidence="1">
    <name type="scientific">Arundo donax</name>
    <name type="common">Giant reed</name>
    <name type="synonym">Donax arundinaceus</name>
    <dbReference type="NCBI Taxonomy" id="35708"/>
    <lineage>
        <taxon>Eukaryota</taxon>
        <taxon>Viridiplantae</taxon>
        <taxon>Streptophyta</taxon>
        <taxon>Embryophyta</taxon>
        <taxon>Tracheophyta</taxon>
        <taxon>Spermatophyta</taxon>
        <taxon>Magnoliopsida</taxon>
        <taxon>Liliopsida</taxon>
        <taxon>Poales</taxon>
        <taxon>Poaceae</taxon>
        <taxon>PACMAD clade</taxon>
        <taxon>Arundinoideae</taxon>
        <taxon>Arundineae</taxon>
        <taxon>Arundo</taxon>
    </lineage>
</organism>
<reference evidence="1" key="2">
    <citation type="journal article" date="2015" name="Data Brief">
        <title>Shoot transcriptome of the giant reed, Arundo donax.</title>
        <authorList>
            <person name="Barrero R.A."/>
            <person name="Guerrero F.D."/>
            <person name="Moolhuijzen P."/>
            <person name="Goolsby J.A."/>
            <person name="Tidwell J."/>
            <person name="Bellgard S.E."/>
            <person name="Bellgard M.I."/>
        </authorList>
    </citation>
    <scope>NUCLEOTIDE SEQUENCE</scope>
    <source>
        <tissue evidence="1">Shoot tissue taken approximately 20 cm above the soil surface</tissue>
    </source>
</reference>
<proteinExistence type="predicted"/>
<reference evidence="1" key="1">
    <citation type="submission" date="2014-09" db="EMBL/GenBank/DDBJ databases">
        <authorList>
            <person name="Magalhaes I.L.F."/>
            <person name="Oliveira U."/>
            <person name="Santos F.R."/>
            <person name="Vidigal T.H.D.A."/>
            <person name="Brescovit A.D."/>
            <person name="Santos A.J."/>
        </authorList>
    </citation>
    <scope>NUCLEOTIDE SEQUENCE</scope>
    <source>
        <tissue evidence="1">Shoot tissue taken approximately 20 cm above the soil surface</tissue>
    </source>
</reference>
<dbReference type="EMBL" id="GBRH01254063">
    <property type="protein sequence ID" value="JAD43832.1"/>
    <property type="molecule type" value="Transcribed_RNA"/>
</dbReference>